<sequence>MPHSPTDRADVRDMLVVHEAFRLNYSRLPGVVRAVTSGDAERAAVVADHAQLIEDFLHLHHMGEDELLWPKLLERGGDRLGETVNLLESQHVEIAALLTESSQRLAIWRDQPTKENGEPLARSLERLGALLTEHLGIEEKDVLPIVPEYVTAKEWHALGDHAINALPKNKLPVIFGMLASLADAEVVKLMLSTAPLVPRLLMPVLGPKAYARYARKVFEPVA</sequence>
<comment type="caution">
    <text evidence="2">The sequence shown here is derived from an EMBL/GenBank/DDBJ whole genome shotgun (WGS) entry which is preliminary data.</text>
</comment>
<dbReference type="EMBL" id="BMVN01000032">
    <property type="protein sequence ID" value="GHA52818.1"/>
    <property type="molecule type" value="Genomic_DNA"/>
</dbReference>
<protein>
    <recommendedName>
        <fullName evidence="1">Hemerythrin-like domain-containing protein</fullName>
    </recommendedName>
</protein>
<evidence type="ECO:0000313" key="2">
    <source>
        <dbReference type="EMBL" id="GHA52818.1"/>
    </source>
</evidence>
<dbReference type="Proteomes" id="UP000653644">
    <property type="component" value="Unassembled WGS sequence"/>
</dbReference>
<dbReference type="Gene3D" id="1.20.120.520">
    <property type="entry name" value="nmb1532 protein domain like"/>
    <property type="match status" value="1"/>
</dbReference>
<evidence type="ECO:0000259" key="1">
    <source>
        <dbReference type="Pfam" id="PF01814"/>
    </source>
</evidence>
<keyword evidence="3" id="KW-1185">Reference proteome</keyword>
<accession>A0ABQ3D2N4</accession>
<dbReference type="RefSeq" id="WP_189892205.1">
    <property type="nucleotide sequence ID" value="NZ_BMVN01000032.1"/>
</dbReference>
<dbReference type="Pfam" id="PF01814">
    <property type="entry name" value="Hemerythrin"/>
    <property type="match status" value="1"/>
</dbReference>
<dbReference type="CDD" id="cd12108">
    <property type="entry name" value="Hr-like"/>
    <property type="match status" value="1"/>
</dbReference>
<dbReference type="InterPro" id="IPR012312">
    <property type="entry name" value="Hemerythrin-like"/>
</dbReference>
<organism evidence="2 3">
    <name type="scientific">Streptomyces canarius</name>
    <dbReference type="NCBI Taxonomy" id="285453"/>
    <lineage>
        <taxon>Bacteria</taxon>
        <taxon>Bacillati</taxon>
        <taxon>Actinomycetota</taxon>
        <taxon>Actinomycetes</taxon>
        <taxon>Kitasatosporales</taxon>
        <taxon>Streptomycetaceae</taxon>
        <taxon>Streptomyces</taxon>
    </lineage>
</organism>
<feature type="domain" description="Hemerythrin-like" evidence="1">
    <location>
        <begin position="14"/>
        <end position="145"/>
    </location>
</feature>
<evidence type="ECO:0000313" key="3">
    <source>
        <dbReference type="Proteomes" id="UP000653644"/>
    </source>
</evidence>
<proteinExistence type="predicted"/>
<reference evidence="3" key="1">
    <citation type="journal article" date="2019" name="Int. J. Syst. Evol. Microbiol.">
        <title>The Global Catalogue of Microorganisms (GCM) 10K type strain sequencing project: providing services to taxonomists for standard genome sequencing and annotation.</title>
        <authorList>
            <consortium name="The Broad Institute Genomics Platform"/>
            <consortium name="The Broad Institute Genome Sequencing Center for Infectious Disease"/>
            <person name="Wu L."/>
            <person name="Ma J."/>
        </authorList>
    </citation>
    <scope>NUCLEOTIDE SEQUENCE [LARGE SCALE GENOMIC DNA]</scope>
    <source>
        <strain evidence="3">JCM 4733</strain>
    </source>
</reference>
<gene>
    <name evidence="2" type="ORF">GCM10010345_66890</name>
</gene>
<name>A0ABQ3D2N4_9ACTN</name>